<dbReference type="InterPro" id="IPR023631">
    <property type="entry name" value="Amidase_dom"/>
</dbReference>
<reference evidence="3" key="1">
    <citation type="submission" date="2019-03" db="EMBL/GenBank/DDBJ databases">
        <title>Lake Tanganyika Metagenome-Assembled Genomes (MAGs).</title>
        <authorList>
            <person name="Tran P."/>
        </authorList>
    </citation>
    <scope>NUCLEOTIDE SEQUENCE</scope>
    <source>
        <strain evidence="3">K_DeepCast_65m_m2_066</strain>
    </source>
</reference>
<feature type="domain" description="Amidase" evidence="2">
    <location>
        <begin position="27"/>
        <end position="453"/>
    </location>
</feature>
<dbReference type="Gene3D" id="3.90.1300.10">
    <property type="entry name" value="Amidase signature (AS) domain"/>
    <property type="match status" value="1"/>
</dbReference>
<gene>
    <name evidence="3" type="ORF">FJZ47_08895</name>
</gene>
<comment type="similarity">
    <text evidence="1">Belongs to the amidase family.</text>
</comment>
<dbReference type="PROSITE" id="PS00571">
    <property type="entry name" value="AMIDASES"/>
    <property type="match status" value="1"/>
</dbReference>
<dbReference type="InterPro" id="IPR020556">
    <property type="entry name" value="Amidase_CS"/>
</dbReference>
<evidence type="ECO:0000256" key="1">
    <source>
        <dbReference type="ARBA" id="ARBA00009199"/>
    </source>
</evidence>
<dbReference type="GO" id="GO:0003824">
    <property type="term" value="F:catalytic activity"/>
    <property type="evidence" value="ECO:0007669"/>
    <property type="project" value="InterPro"/>
</dbReference>
<evidence type="ECO:0000313" key="4">
    <source>
        <dbReference type="Proteomes" id="UP000712673"/>
    </source>
</evidence>
<accession>A0A938B3L4</accession>
<evidence type="ECO:0000313" key="3">
    <source>
        <dbReference type="EMBL" id="MBM3223903.1"/>
    </source>
</evidence>
<protein>
    <submittedName>
        <fullName evidence="3">Asp-tRNA(Asn)/Glu-tRNA(Gln) amidotransferase GatCAB subunit A</fullName>
    </submittedName>
</protein>
<evidence type="ECO:0000259" key="2">
    <source>
        <dbReference type="Pfam" id="PF01425"/>
    </source>
</evidence>
<dbReference type="EMBL" id="VGLS01000220">
    <property type="protein sequence ID" value="MBM3223903.1"/>
    <property type="molecule type" value="Genomic_DNA"/>
</dbReference>
<proteinExistence type="inferred from homology"/>
<dbReference type="InterPro" id="IPR036928">
    <property type="entry name" value="AS_sf"/>
</dbReference>
<dbReference type="SUPFAM" id="SSF75304">
    <property type="entry name" value="Amidase signature (AS) enzymes"/>
    <property type="match status" value="1"/>
</dbReference>
<comment type="caution">
    <text evidence="3">The sequence shown here is derived from an EMBL/GenBank/DDBJ whole genome shotgun (WGS) entry which is preliminary data.</text>
</comment>
<sequence>MADATLVTMTIAELAPRIKARDISPVELTEAALAQAERLQPRLNTFITFLPEQARVQAKEQEAALMRGDYRGPLHGIPIGIKDNIATAGIRSTVGSKVLADHVPTEDAHVVSLCKAAGAIMLGKENLEEFAAGSTSNNLHYGAVHNPWNLDHIPGGSSGGGGANVAACVTFASIGTDLGGSVRGPANFCGVVGMKQTFGRVSQRGLMVTSFNGDHIAPMTRSVRDSALMLQAIAGYDPLDPSTVPVPVPDFTALLGQDLRGLKMGIPRDYYFDIIDPEVNAAVRQAIAALQALGVEAREVALPSMQYVGAIRMAAMADSIVTHEPYLRTHRDDYGPTVLYRTLAGQFVLGRDYSKAMKVQRFIKEEYARVLQGVDFLVTPSSPVAAWRIDADTITLEGKTYPVRGPGSGVTARCTSPSNATGLPAMSIPCGFTTGGLPIGLQLIGRPFDEARLFQVAHGYEAVSPSRGRRPAIVGAA</sequence>
<dbReference type="Proteomes" id="UP000712673">
    <property type="component" value="Unassembled WGS sequence"/>
</dbReference>
<dbReference type="InterPro" id="IPR000120">
    <property type="entry name" value="Amidase"/>
</dbReference>
<dbReference type="PANTHER" id="PTHR11895">
    <property type="entry name" value="TRANSAMIDASE"/>
    <property type="match status" value="1"/>
</dbReference>
<name>A0A938B3L4_UNCTE</name>
<organism evidence="3 4">
    <name type="scientific">Tectimicrobiota bacterium</name>
    <dbReference type="NCBI Taxonomy" id="2528274"/>
    <lineage>
        <taxon>Bacteria</taxon>
        <taxon>Pseudomonadati</taxon>
        <taxon>Nitrospinota/Tectimicrobiota group</taxon>
        <taxon>Candidatus Tectimicrobiota</taxon>
    </lineage>
</organism>
<dbReference type="AlphaFoldDB" id="A0A938B3L4"/>
<dbReference type="PANTHER" id="PTHR11895:SF7">
    <property type="entry name" value="GLUTAMYL-TRNA(GLN) AMIDOTRANSFERASE SUBUNIT A, MITOCHONDRIAL"/>
    <property type="match status" value="1"/>
</dbReference>
<dbReference type="Pfam" id="PF01425">
    <property type="entry name" value="Amidase"/>
    <property type="match status" value="1"/>
</dbReference>